<dbReference type="AlphaFoldDB" id="A0A133LD96"/>
<name>A0A133LD96_CITFR</name>
<dbReference type="InterPro" id="IPR025729">
    <property type="entry name" value="MsyB"/>
</dbReference>
<proteinExistence type="predicted"/>
<dbReference type="EMBL" id="OW995941">
    <property type="protein sequence ID" value="CAH6598418.1"/>
    <property type="molecule type" value="Genomic_DNA"/>
</dbReference>
<feature type="region of interest" description="Disordered" evidence="1">
    <location>
        <begin position="105"/>
        <end position="130"/>
    </location>
</feature>
<reference evidence="3 4" key="1">
    <citation type="submission" date="2017-04" db="EMBL/GenBank/DDBJ databases">
        <title>Emergence of KPC-2-producing Citrobacter isolates from sediments of a Chinese river.</title>
        <authorList>
            <person name="Zheng B."/>
        </authorList>
    </citation>
    <scope>NUCLEOTIDE SEQUENCE [LARGE SCALE GENOMIC DNA]</scope>
    <source>
        <strain evidence="3 4">C191</strain>
    </source>
</reference>
<evidence type="ECO:0000313" key="4">
    <source>
        <dbReference type="Proteomes" id="UP000215827"/>
    </source>
</evidence>
<evidence type="ECO:0000313" key="2">
    <source>
        <dbReference type="EMBL" id="CAH6598418.1"/>
    </source>
</evidence>
<gene>
    <name evidence="2" type="ORF">AI2935V1_3078</name>
    <name evidence="3" type="ORF">B9P89_26260</name>
</gene>
<dbReference type="Pfam" id="PF13984">
    <property type="entry name" value="MsyB"/>
    <property type="match status" value="1"/>
</dbReference>
<organism evidence="3 4">
    <name type="scientific">Citrobacter freundii</name>
    <dbReference type="NCBI Taxonomy" id="546"/>
    <lineage>
        <taxon>Bacteria</taxon>
        <taxon>Pseudomonadati</taxon>
        <taxon>Pseudomonadota</taxon>
        <taxon>Gammaproteobacteria</taxon>
        <taxon>Enterobacterales</taxon>
        <taxon>Enterobacteriaceae</taxon>
        <taxon>Citrobacter</taxon>
        <taxon>Citrobacter freundii complex</taxon>
    </lineage>
</organism>
<accession>A0A133LD96</accession>
<sequence length="130" mass="14949">MAKNDMNFYATLEEAIDAAREVFLADNPDLESDDASVQQLSIQKYVLQDGDIMWQAEFFADEDDVDGECLPMLSGEAAQSVFDGDYDEIEIRQEWQEENTLHEWDEGEFQLEPPLDTEEGQTAADEWDER</sequence>
<dbReference type="NCBIfam" id="NF008544">
    <property type="entry name" value="PRK11467.1"/>
    <property type="match status" value="1"/>
</dbReference>
<protein>
    <submittedName>
        <fullName evidence="3">SecY/secA suppressor protein</fullName>
    </submittedName>
</protein>
<evidence type="ECO:0000256" key="1">
    <source>
        <dbReference type="SAM" id="MobiDB-lite"/>
    </source>
</evidence>
<reference evidence="2" key="2">
    <citation type="submission" date="2022-05" db="EMBL/GenBank/DDBJ databases">
        <authorList>
            <person name="Alioto T."/>
            <person name="Alioto T."/>
            <person name="Gomez Garrido J."/>
        </authorList>
    </citation>
    <scope>NUCLEOTIDE SEQUENCE</scope>
    <source>
        <strain evidence="2">112</strain>
    </source>
</reference>
<dbReference type="Proteomes" id="UP000215827">
    <property type="component" value="Unassembled WGS sequence"/>
</dbReference>
<dbReference type="EMBL" id="NEFA01000053">
    <property type="protein sequence ID" value="OYQ94602.1"/>
    <property type="molecule type" value="Genomic_DNA"/>
</dbReference>
<dbReference type="Proteomes" id="UP000789647">
    <property type="component" value="Chromosome"/>
</dbReference>
<evidence type="ECO:0000313" key="3">
    <source>
        <dbReference type="EMBL" id="OYQ94602.1"/>
    </source>
</evidence>